<sequence>MSAPRGDGPGMGPFTGLSGPFARVRNRSRFADMLVAVVGIAGELDLRAVLQRIVELAADLVPARYGALAIAASDGELERFFWTGLSADEARAIGPFPLGRGLLGELLTRDGPLRLDDLTAYPAAAGFPRHHPPMRTFLGVPVTDGERTLGSLYLTERSDGEPFSAEDESLLQLFAAAAAIALSNARRYEASREQERWLTANYGLTHDLLAGTHPDSRLDTIIRTARQLTDADYAVLFHIDPTGEHLVVRVADGPEADSTIGRVLPIEASRAGQVFTTGNPMVVRDLWRDTRRAPWLSDTLPQLGPAALVPLGLADNALGVVVVTRLRDRLPFPDGTLRMLESFAHQAAVALHLARERTWRERVSVYADRERIAHDLHDQVIQRLFATGMLLQGTARLTVRPEVRERLSRAVHDLDETVRQIRATIYELENPPVRTGDDVRAALLAVTDQAVDTLGYAPLVRFFLPADLAVPAGVRENLVAAARELLANVARHASAGRVEVELAADGGVLTLTVTDDGVGLPASGRRSGLRHLSERAAALGGELVATARPAGGTEVVWRVPLDPET</sequence>
<dbReference type="PANTHER" id="PTHR24421">
    <property type="entry name" value="NITRATE/NITRITE SENSOR PROTEIN NARX-RELATED"/>
    <property type="match status" value="1"/>
</dbReference>
<dbReference type="Proteomes" id="UP000612808">
    <property type="component" value="Unassembled WGS sequence"/>
</dbReference>
<evidence type="ECO:0000256" key="3">
    <source>
        <dbReference type="ARBA" id="ARBA00023012"/>
    </source>
</evidence>
<dbReference type="AlphaFoldDB" id="A0A8J3JCU7"/>
<keyword evidence="7" id="KW-1185">Reference proteome</keyword>
<dbReference type="Gene3D" id="3.30.450.40">
    <property type="match status" value="2"/>
</dbReference>
<feature type="domain" description="GAF" evidence="4">
    <location>
        <begin position="45"/>
        <end position="192"/>
    </location>
</feature>
<dbReference type="InterPro" id="IPR050482">
    <property type="entry name" value="Sensor_HK_TwoCompSys"/>
</dbReference>
<evidence type="ECO:0000313" key="7">
    <source>
        <dbReference type="Proteomes" id="UP000612808"/>
    </source>
</evidence>
<dbReference type="GO" id="GO:0046983">
    <property type="term" value="F:protein dimerization activity"/>
    <property type="evidence" value="ECO:0007669"/>
    <property type="project" value="InterPro"/>
</dbReference>
<dbReference type="CDD" id="cd16917">
    <property type="entry name" value="HATPase_UhpB-NarQ-NarX-like"/>
    <property type="match status" value="1"/>
</dbReference>
<dbReference type="InterPro" id="IPR029016">
    <property type="entry name" value="GAF-like_dom_sf"/>
</dbReference>
<evidence type="ECO:0000256" key="1">
    <source>
        <dbReference type="ARBA" id="ARBA00022679"/>
    </source>
</evidence>
<accession>A0A8J3JCU7</accession>
<gene>
    <name evidence="6" type="ORF">Aru02nite_52680</name>
</gene>
<dbReference type="Pfam" id="PF13185">
    <property type="entry name" value="GAF_2"/>
    <property type="match status" value="1"/>
</dbReference>
<evidence type="ECO:0000259" key="5">
    <source>
        <dbReference type="SMART" id="SM00387"/>
    </source>
</evidence>
<name>A0A8J3JCU7_9ACTN</name>
<dbReference type="SMART" id="SM00387">
    <property type="entry name" value="HATPase_c"/>
    <property type="match status" value="1"/>
</dbReference>
<organism evidence="6 7">
    <name type="scientific">Actinocatenispora rupis</name>
    <dbReference type="NCBI Taxonomy" id="519421"/>
    <lineage>
        <taxon>Bacteria</taxon>
        <taxon>Bacillati</taxon>
        <taxon>Actinomycetota</taxon>
        <taxon>Actinomycetes</taxon>
        <taxon>Micromonosporales</taxon>
        <taxon>Micromonosporaceae</taxon>
        <taxon>Actinocatenispora</taxon>
    </lineage>
</organism>
<reference evidence="6" key="1">
    <citation type="submission" date="2021-01" db="EMBL/GenBank/DDBJ databases">
        <title>Whole genome shotgun sequence of Actinocatenispora rupis NBRC 107355.</title>
        <authorList>
            <person name="Komaki H."/>
            <person name="Tamura T."/>
        </authorList>
    </citation>
    <scope>NUCLEOTIDE SEQUENCE</scope>
    <source>
        <strain evidence="6">NBRC 107355</strain>
    </source>
</reference>
<dbReference type="GO" id="GO:0016020">
    <property type="term" value="C:membrane"/>
    <property type="evidence" value="ECO:0007669"/>
    <property type="project" value="InterPro"/>
</dbReference>
<comment type="caution">
    <text evidence="6">The sequence shown here is derived from an EMBL/GenBank/DDBJ whole genome shotgun (WGS) entry which is preliminary data.</text>
</comment>
<dbReference type="PANTHER" id="PTHR24421:SF56">
    <property type="entry name" value="OXYGEN SENSOR HISTIDINE KINASE RESPONSE REGULATOR DOST"/>
    <property type="match status" value="1"/>
</dbReference>
<evidence type="ECO:0000313" key="6">
    <source>
        <dbReference type="EMBL" id="GID14379.1"/>
    </source>
</evidence>
<dbReference type="InterPro" id="IPR036890">
    <property type="entry name" value="HATPase_C_sf"/>
</dbReference>
<dbReference type="Pfam" id="PF07730">
    <property type="entry name" value="HisKA_3"/>
    <property type="match status" value="1"/>
</dbReference>
<dbReference type="InterPro" id="IPR003594">
    <property type="entry name" value="HATPase_dom"/>
</dbReference>
<dbReference type="InterPro" id="IPR011712">
    <property type="entry name" value="Sig_transdc_His_kin_sub3_dim/P"/>
</dbReference>
<protein>
    <submittedName>
        <fullName evidence="6">Histidine kinase</fullName>
    </submittedName>
</protein>
<dbReference type="RefSeq" id="WP_203662206.1">
    <property type="nucleotide sequence ID" value="NZ_BAAAZM010000030.1"/>
</dbReference>
<dbReference type="Pfam" id="PF01590">
    <property type="entry name" value="GAF"/>
    <property type="match status" value="1"/>
</dbReference>
<evidence type="ECO:0000259" key="4">
    <source>
        <dbReference type="SMART" id="SM00065"/>
    </source>
</evidence>
<evidence type="ECO:0000256" key="2">
    <source>
        <dbReference type="ARBA" id="ARBA00022777"/>
    </source>
</evidence>
<feature type="domain" description="GAF" evidence="4">
    <location>
        <begin position="213"/>
        <end position="361"/>
    </location>
</feature>
<keyword evidence="1" id="KW-0808">Transferase</keyword>
<dbReference type="InterPro" id="IPR003018">
    <property type="entry name" value="GAF"/>
</dbReference>
<feature type="domain" description="Histidine kinase/HSP90-like ATPase" evidence="5">
    <location>
        <begin position="473"/>
        <end position="563"/>
    </location>
</feature>
<proteinExistence type="predicted"/>
<keyword evidence="3" id="KW-0902">Two-component regulatory system</keyword>
<dbReference type="EMBL" id="BOMB01000031">
    <property type="protein sequence ID" value="GID14379.1"/>
    <property type="molecule type" value="Genomic_DNA"/>
</dbReference>
<keyword evidence="2 6" id="KW-0418">Kinase</keyword>
<dbReference type="Pfam" id="PF02518">
    <property type="entry name" value="HATPase_c"/>
    <property type="match status" value="1"/>
</dbReference>
<dbReference type="SMART" id="SM00065">
    <property type="entry name" value="GAF"/>
    <property type="match status" value="2"/>
</dbReference>
<dbReference type="SUPFAM" id="SSF55781">
    <property type="entry name" value="GAF domain-like"/>
    <property type="match status" value="2"/>
</dbReference>
<dbReference type="SUPFAM" id="SSF55874">
    <property type="entry name" value="ATPase domain of HSP90 chaperone/DNA topoisomerase II/histidine kinase"/>
    <property type="match status" value="1"/>
</dbReference>
<dbReference type="Gene3D" id="3.30.565.10">
    <property type="entry name" value="Histidine kinase-like ATPase, C-terminal domain"/>
    <property type="match status" value="1"/>
</dbReference>
<dbReference type="GO" id="GO:0000155">
    <property type="term" value="F:phosphorelay sensor kinase activity"/>
    <property type="evidence" value="ECO:0007669"/>
    <property type="project" value="InterPro"/>
</dbReference>
<dbReference type="Gene3D" id="1.20.5.1930">
    <property type="match status" value="1"/>
</dbReference>